<dbReference type="InterPro" id="IPR036291">
    <property type="entry name" value="NAD(P)-bd_dom_sf"/>
</dbReference>
<dbReference type="PANTHER" id="PTHR42840:SF3">
    <property type="entry name" value="BINDING ROSSMANN FOLD OXIDOREDUCTASE, PUTATIVE (AFU_ORTHOLOGUE AFUA_2G10240)-RELATED"/>
    <property type="match status" value="1"/>
</dbReference>
<dbReference type="GeneID" id="106475363"/>
<dbReference type="SUPFAM" id="SSF51735">
    <property type="entry name" value="NAD(P)-binding Rossmann-fold domains"/>
    <property type="match status" value="1"/>
</dbReference>
<evidence type="ECO:0000313" key="5">
    <source>
        <dbReference type="Proteomes" id="UP000694941"/>
    </source>
</evidence>
<name>A0ABM1BZA7_LIMPO</name>
<sequence>MCAAAATDYRYLSYEADLKGMKTDVGFHPVGIALFGLGRIGTIHLEKIMCNPRAELLYCVEASRARGDYVHDKWKLSNTRMLTPPESDVVFSDPRVIAVVICTPTYSHELLVKKALETGKAVLCEKPLSLSREGAAECYEAASKAGKPLLCAFNRRFDPGFKNIKDRVERGDVGQVQVVKTCSRDSPQPSIEYIKTSGGIFHDCAIHDIDLICWILGELPISVSAHSHAFNSLFKGIDDFDTVGIMMKFRSGVISLIDLSRCAVYGYDQRLEVFGSKGMVSSGDVRPTGVVSHCSNGTTAVPIYYSFASRYGDAYSFEIDHFLDTVQGLSEVEIRPHDTYATSKIASACEESARTGKLVTISWD</sequence>
<feature type="domain" description="GFO/IDH/MocA-like oxidoreductase" evidence="4">
    <location>
        <begin position="161"/>
        <end position="280"/>
    </location>
</feature>
<proteinExistence type="inferred from homology"/>
<dbReference type="InterPro" id="IPR000683">
    <property type="entry name" value="Gfo/Idh/MocA-like_OxRdtase_N"/>
</dbReference>
<accession>A0ABM1BZA7</accession>
<dbReference type="Proteomes" id="UP000694941">
    <property type="component" value="Unplaced"/>
</dbReference>
<dbReference type="PANTHER" id="PTHR42840">
    <property type="entry name" value="NAD(P)-BINDING ROSSMANN-FOLD SUPERFAMILY PROTEIN-RELATED"/>
    <property type="match status" value="1"/>
</dbReference>
<evidence type="ECO:0000259" key="4">
    <source>
        <dbReference type="Pfam" id="PF22725"/>
    </source>
</evidence>
<reference evidence="6" key="1">
    <citation type="submission" date="2025-08" db="UniProtKB">
        <authorList>
            <consortium name="RefSeq"/>
        </authorList>
    </citation>
    <scope>IDENTIFICATION</scope>
    <source>
        <tissue evidence="6">Muscle</tissue>
    </source>
</reference>
<gene>
    <name evidence="6" type="primary">LOC106475363</name>
</gene>
<evidence type="ECO:0000259" key="3">
    <source>
        <dbReference type="Pfam" id="PF01408"/>
    </source>
</evidence>
<dbReference type="Gene3D" id="3.30.360.10">
    <property type="entry name" value="Dihydrodipicolinate Reductase, domain 2"/>
    <property type="match status" value="1"/>
</dbReference>
<dbReference type="InterPro" id="IPR055170">
    <property type="entry name" value="GFO_IDH_MocA-like_dom"/>
</dbReference>
<protein>
    <submittedName>
        <fullName evidence="6">Uncharacterized protein LOC106475363 isoform X1</fullName>
    </submittedName>
</protein>
<dbReference type="SUPFAM" id="SSF55347">
    <property type="entry name" value="Glyceraldehyde-3-phosphate dehydrogenase-like, C-terminal domain"/>
    <property type="match status" value="1"/>
</dbReference>
<dbReference type="Pfam" id="PF22725">
    <property type="entry name" value="GFO_IDH_MocA_C3"/>
    <property type="match status" value="1"/>
</dbReference>
<organism evidence="5 6">
    <name type="scientific">Limulus polyphemus</name>
    <name type="common">Atlantic horseshoe crab</name>
    <dbReference type="NCBI Taxonomy" id="6850"/>
    <lineage>
        <taxon>Eukaryota</taxon>
        <taxon>Metazoa</taxon>
        <taxon>Ecdysozoa</taxon>
        <taxon>Arthropoda</taxon>
        <taxon>Chelicerata</taxon>
        <taxon>Merostomata</taxon>
        <taxon>Xiphosura</taxon>
        <taxon>Limulidae</taxon>
        <taxon>Limulus</taxon>
    </lineage>
</organism>
<evidence type="ECO:0000313" key="6">
    <source>
        <dbReference type="RefSeq" id="XP_013791504.1"/>
    </source>
</evidence>
<comment type="similarity">
    <text evidence="1">Belongs to the Gfo/Idh/MocA family.</text>
</comment>
<keyword evidence="5" id="KW-1185">Reference proteome</keyword>
<dbReference type="Gene3D" id="3.40.50.720">
    <property type="entry name" value="NAD(P)-binding Rossmann-like Domain"/>
    <property type="match status" value="1"/>
</dbReference>
<keyword evidence="2" id="KW-0560">Oxidoreductase</keyword>
<feature type="domain" description="Gfo/Idh/MocA-like oxidoreductase N-terminal" evidence="3">
    <location>
        <begin position="31"/>
        <end position="150"/>
    </location>
</feature>
<dbReference type="Pfam" id="PF01408">
    <property type="entry name" value="GFO_IDH_MocA"/>
    <property type="match status" value="1"/>
</dbReference>
<evidence type="ECO:0000256" key="2">
    <source>
        <dbReference type="ARBA" id="ARBA00023002"/>
    </source>
</evidence>
<dbReference type="RefSeq" id="XP_013791504.1">
    <property type="nucleotide sequence ID" value="XM_013936050.2"/>
</dbReference>
<evidence type="ECO:0000256" key="1">
    <source>
        <dbReference type="ARBA" id="ARBA00010928"/>
    </source>
</evidence>